<feature type="domain" description="ABM" evidence="4">
    <location>
        <begin position="66"/>
        <end position="157"/>
    </location>
</feature>
<dbReference type="RefSeq" id="WP_059107660.1">
    <property type="nucleotide sequence ID" value="NZ_AP024589.1"/>
</dbReference>
<reference evidence="6 7" key="1">
    <citation type="submission" date="2017-08" db="EMBL/GenBank/DDBJ databases">
        <title>Draft genome sequences of 64 type strains of genus Staph aureus.</title>
        <authorList>
            <person name="Cole K."/>
            <person name="Golubchik T."/>
            <person name="Russell J."/>
            <person name="Foster D."/>
            <person name="Llewelyn M."/>
            <person name="Wilson D."/>
            <person name="Crook D."/>
            <person name="Paul J."/>
        </authorList>
    </citation>
    <scope>NUCLEOTIDE SEQUENCE [LARGE SCALE GENOMIC DNA]</scope>
    <source>
        <strain evidence="6 7">NCTC 12101</strain>
    </source>
</reference>
<name>A0AAP8PNU9_9STAP</name>
<dbReference type="PANTHER" id="PTHR34474:SF2">
    <property type="entry name" value="SIGNAL TRANSDUCTION PROTEIN TRAP"/>
    <property type="match status" value="1"/>
</dbReference>
<protein>
    <recommendedName>
        <fullName evidence="2">Signal transduction protein TRAP</fullName>
    </recommendedName>
    <alternativeName>
        <fullName evidence="3">Target of RNAIII-activating protein</fullName>
    </alternativeName>
</protein>
<dbReference type="AlphaFoldDB" id="A0AAP8PNU9"/>
<evidence type="ECO:0000259" key="4">
    <source>
        <dbReference type="PROSITE" id="PS51725"/>
    </source>
</evidence>
<dbReference type="EMBL" id="PPQW01000051">
    <property type="protein sequence ID" value="PNZ66778.1"/>
    <property type="molecule type" value="Genomic_DNA"/>
</dbReference>
<evidence type="ECO:0000313" key="7">
    <source>
        <dbReference type="Proteomes" id="UP000242470"/>
    </source>
</evidence>
<dbReference type="Gene3D" id="3.30.70.100">
    <property type="match status" value="1"/>
</dbReference>
<dbReference type="EMBL" id="JAUHQC010000006">
    <property type="protein sequence ID" value="MDN4532888.1"/>
    <property type="molecule type" value="Genomic_DNA"/>
</dbReference>
<reference evidence="5" key="2">
    <citation type="submission" date="2023-07" db="EMBL/GenBank/DDBJ databases">
        <title>Evaluation of the beneficial properties of pineapple isolates.</title>
        <authorList>
            <person name="Adefiranye O."/>
        </authorList>
    </citation>
    <scope>NUCLEOTIDE SEQUENCE</scope>
    <source>
        <strain evidence="5">PAPLE_T1</strain>
    </source>
</reference>
<evidence type="ECO:0000256" key="1">
    <source>
        <dbReference type="ARBA" id="ARBA00009267"/>
    </source>
</evidence>
<sequence length="168" mass="19860">MKLYASYGTYAFLKQKKDKNPDHSLYLFSTADNSVIIEETEDRTVLKEPIAYEEIKSDGAIDERHFHAVIFIPTTEDHAYQLEKKLESLTANYSQFAGYRCYRFLKPTKQLTYKIYFGFNSRNDYETFKNSSVFKENFSREALSQFFGSSTQYASYFERYLYPITDED</sequence>
<dbReference type="Proteomes" id="UP001171687">
    <property type="component" value="Unassembled WGS sequence"/>
</dbReference>
<comment type="similarity">
    <text evidence="1">Belongs to the TRAP family.</text>
</comment>
<accession>A0AAP8PNU9</accession>
<evidence type="ECO:0000256" key="2">
    <source>
        <dbReference type="ARBA" id="ARBA00018486"/>
    </source>
</evidence>
<dbReference type="SUPFAM" id="SSF54909">
    <property type="entry name" value="Dimeric alpha+beta barrel"/>
    <property type="match status" value="1"/>
</dbReference>
<organism evidence="6 7">
    <name type="scientific">Staphylococcus auricularis</name>
    <dbReference type="NCBI Taxonomy" id="29379"/>
    <lineage>
        <taxon>Bacteria</taxon>
        <taxon>Bacillati</taxon>
        <taxon>Bacillota</taxon>
        <taxon>Bacilli</taxon>
        <taxon>Bacillales</taxon>
        <taxon>Staphylococcaceae</taxon>
        <taxon>Staphylococcus</taxon>
    </lineage>
</organism>
<dbReference type="InterPro" id="IPR011008">
    <property type="entry name" value="Dimeric_a/b-barrel"/>
</dbReference>
<dbReference type="InterPro" id="IPR007138">
    <property type="entry name" value="ABM_dom"/>
</dbReference>
<comment type="caution">
    <text evidence="6">The sequence shown here is derived from an EMBL/GenBank/DDBJ whole genome shotgun (WGS) entry which is preliminary data.</text>
</comment>
<dbReference type="InterPro" id="IPR050404">
    <property type="entry name" value="Heme-degrading_MO"/>
</dbReference>
<evidence type="ECO:0000313" key="6">
    <source>
        <dbReference type="EMBL" id="PNZ66778.1"/>
    </source>
</evidence>
<gene>
    <name evidence="6" type="ORF">CD158_07760</name>
    <name evidence="5" type="ORF">QYH67_04730</name>
</gene>
<dbReference type="GeneID" id="64981914"/>
<evidence type="ECO:0000313" key="5">
    <source>
        <dbReference type="EMBL" id="MDN4532888.1"/>
    </source>
</evidence>
<dbReference type="PROSITE" id="PS51725">
    <property type="entry name" value="ABM"/>
    <property type="match status" value="1"/>
</dbReference>
<evidence type="ECO:0000256" key="3">
    <source>
        <dbReference type="ARBA" id="ARBA00032861"/>
    </source>
</evidence>
<proteinExistence type="inferred from homology"/>
<dbReference type="PANTHER" id="PTHR34474">
    <property type="entry name" value="SIGNAL TRANSDUCTION PROTEIN TRAP"/>
    <property type="match status" value="1"/>
</dbReference>
<dbReference type="Proteomes" id="UP000242470">
    <property type="component" value="Unassembled WGS sequence"/>
</dbReference>